<dbReference type="Gene3D" id="3.30.450.20">
    <property type="entry name" value="PAS domain"/>
    <property type="match status" value="4"/>
</dbReference>
<organism evidence="3 4">
    <name type="scientific">Acetitomaculum ruminis DSM 5522</name>
    <dbReference type="NCBI Taxonomy" id="1120918"/>
    <lineage>
        <taxon>Bacteria</taxon>
        <taxon>Bacillati</taxon>
        <taxon>Bacillota</taxon>
        <taxon>Clostridia</taxon>
        <taxon>Lachnospirales</taxon>
        <taxon>Lachnospiraceae</taxon>
        <taxon>Acetitomaculum</taxon>
    </lineage>
</organism>
<dbReference type="NCBIfam" id="TIGR00254">
    <property type="entry name" value="GGDEF"/>
    <property type="match status" value="2"/>
</dbReference>
<dbReference type="InterPro" id="IPR035965">
    <property type="entry name" value="PAS-like_dom_sf"/>
</dbReference>
<dbReference type="SUPFAM" id="SSF55781">
    <property type="entry name" value="GAF domain-like"/>
    <property type="match status" value="1"/>
</dbReference>
<dbReference type="SUPFAM" id="SSF141868">
    <property type="entry name" value="EAL domain-like"/>
    <property type="match status" value="1"/>
</dbReference>
<dbReference type="CDD" id="cd01949">
    <property type="entry name" value="GGDEF"/>
    <property type="match status" value="2"/>
</dbReference>
<dbReference type="InterPro" id="IPR035919">
    <property type="entry name" value="EAL_sf"/>
</dbReference>
<evidence type="ECO:0000313" key="4">
    <source>
        <dbReference type="Proteomes" id="UP000198838"/>
    </source>
</evidence>
<feature type="domain" description="EAL" evidence="1">
    <location>
        <begin position="297"/>
        <end position="549"/>
    </location>
</feature>
<proteinExistence type="predicted"/>
<dbReference type="InterPro" id="IPR000160">
    <property type="entry name" value="GGDEF_dom"/>
</dbReference>
<dbReference type="GO" id="GO:0071111">
    <property type="term" value="F:cyclic-guanylate-specific phosphodiesterase activity"/>
    <property type="evidence" value="ECO:0007669"/>
    <property type="project" value="InterPro"/>
</dbReference>
<dbReference type="InterPro" id="IPR043128">
    <property type="entry name" value="Rev_trsase/Diguanyl_cyclase"/>
</dbReference>
<reference evidence="3 4" key="1">
    <citation type="submission" date="2016-10" db="EMBL/GenBank/DDBJ databases">
        <authorList>
            <person name="de Groot N.N."/>
        </authorList>
    </citation>
    <scope>NUCLEOTIDE SEQUENCE [LARGE SCALE GENOMIC DNA]</scope>
    <source>
        <strain evidence="3 4">DSM 5522</strain>
    </source>
</reference>
<dbReference type="Gene3D" id="3.30.450.40">
    <property type="match status" value="1"/>
</dbReference>
<sequence>MSKNRFFDADNGKKYFSNGLISMPGGFFVYKADWDKEEILYANQDLFDIFECENEEEFKEFTGGSFKGIVHPDDYDYVEKSLYAQIYESEDFFVQAHYRIITKKGNVKYIEDYGRFSNDPVDGAIFYVFVSAAHVKIDPLTGLPNRKFFLQQANKEKQNALEKGYKIVVVAFDIVDMKGFNSKFGMDEGDRLLCRFADILSEFYGNKHCGRFGEDHFYSVAKKDGIEDTIKTINKRVEECISGVEVYIRVGISECEPNISAEAACDRAKQASDTINNSSASSMVWYDEKISEHLSRREYILNHIDEAISKAWIEPYYQPVFRTLTKRLCNFEALARWIDPERGMISPGDFIPVLEENGLSYKLDMYIVSRVVSMLQGRIRQGLPIVPVSVNFSRSDFLYCDLVEFLCKTCDSHNVRRELICIEITETALMTDTGFIKEIIDRFHKEGFEVWMDDFGSGYSSLNVLKDFEFDEIKLDMDFLKNVNEKSKTIVTMAVRMAKSLTIHTLAEGVETKDHFEFLKSIGCERLQGYYFGKPMPLAEVVEHIKKNNIEFESREISALYQKTGLVDIAKNSPIALAFYDKEKKFKIIYVTDSFQREISRNGEKIDILKEGKLNPDDSIIDSHFMVLVEKVLNTKKRENMTLVSDSQYYNLSLQIVAQSSEGYMMEVSVDGRVYEEQKRNFERDAVIRTFMSVYNSVYIIDFENDTRTVIISDVPGENEGDVVQGVHEFYKNYLPKGIYEDDIERWREFCSKEYILKKAKETGKGFFSEIFCIKRDDGSYHWDEIIIVDIKKDDEWQCILVGVKESAIESQKDKAAVIKRIIDYNYLKVDESRDLGNYIWLSLMDFGNLKFFWKDKERRFLGASRAFYDYYGFKSKYDILGKTDEDMGWHLNDTPFKNDELRVLTKGDIIRVAANTNVVDGIAHNIIANKFPIYKDNKIIGLVGYFVDVEEEICGQKCLRDEVVKDTVTGLMNAQGFMVTLMELDNNYTINDENYIYVSISVSGYDEFNKNYGQKSGDELLCEIARIIKDFFGDIAVISRNAGAMFSACARNIDFDKVYNLLNRCKEEIESIRSIEGKNCQLHVSYGTAAGSEADDFQNVIDIANRRHKFGQGGWNGLNNYEVILPDQYKDLPVPYLVVYPKMNGEKVKDMVFIFANRVYCQMTGKSRSNLIGKGYMELFPKSDFKWVELTYRASKGEYIHLKIYDGSTNHWVSMTAAPSSISGACSVICDVIDEERKKQQPFYGDTATNDAIIEIAKILDGEDDIISAINQTVEMMGKVSNSDISFVIKNIEEKSADFFVWIKEELKCVNESINCEYVEIIKSLTKNSIAVVENIEQLKKEFPDFYDYLKERDVSGFVTALIMSKGKIIGLVGFCDCRNSGEIDIKKYLESVSYFLASKMRFDREEMVIQQDKIGYKDSQTKDALQLDDTVLQVCDDYDNKKIINSVLCKMDLYKDIPIAYAIYKPLYDEEKDIITDVKFIFVNEWFCKLCEKSSKDFIGHTYLEVFKGGDVSWFKIVYDTAIRGKKKYYIHIYSKEINHWLEMSAEPLSIKGYVAMTFAKVDRYVESYEQVKKDWTTGDVILKVVETLNGEEDYEKVMNLTLEKISQFICADRIYVIEKGEQNQHNIYEWCDEGVSSKKGIFTNLSSDYFATWDYLSYRENVVLITDAGELEEFDKKNYHDMIYENISCILAVPLFNNDKIIGYLAADNFELYETFDVRKVLETVASFISSKIIARQEYRLLKYESCHDPVTGLLNKKGLDIYIREYIEKNPDTSSVAVIIDIDNFKMMNDLLGLRAGDMTLVEFSKKLVKYFDKGAILGRNVGDEFYIFLKDVNIEEVAEKIKNLWREKQSFIYNDREYVFSVSIGYALYPKQALTYTALFAKAGAALYYGKRSSLKHGCNMYSDEIEKINREQLRFATNDMMLNMPGAVLVYRAKGEEKILYANDCMVKLFECESFDEFMEFTKGHFKGVVDSEDYEETKLNIWNQINSGTTDLVYVDYRIRTKNGKVKHVCDNGRFVHNQYFGSIFYMVIIDKDERAPHIKNNS</sequence>
<gene>
    <name evidence="3" type="ORF">SAMN05216249_104129</name>
</gene>
<dbReference type="Pfam" id="PF08447">
    <property type="entry name" value="PAS_3"/>
    <property type="match status" value="1"/>
</dbReference>
<dbReference type="STRING" id="1120918.SAMN05216249_104129"/>
<dbReference type="PANTHER" id="PTHR33121:SF15">
    <property type="entry name" value="BLUE LIGHT- AND TEMPERATURE-REGULATED ANTIREPRESSOR BLUF"/>
    <property type="match status" value="1"/>
</dbReference>
<dbReference type="Gene3D" id="3.30.70.270">
    <property type="match status" value="3"/>
</dbReference>
<dbReference type="EMBL" id="FOJY01000004">
    <property type="protein sequence ID" value="SFA89146.1"/>
    <property type="molecule type" value="Genomic_DNA"/>
</dbReference>
<dbReference type="InterPro" id="IPR000014">
    <property type="entry name" value="PAS"/>
</dbReference>
<keyword evidence="4" id="KW-1185">Reference proteome</keyword>
<dbReference type="Pfam" id="PF13426">
    <property type="entry name" value="PAS_9"/>
    <property type="match status" value="2"/>
</dbReference>
<dbReference type="Gene3D" id="3.20.20.450">
    <property type="entry name" value="EAL domain"/>
    <property type="match status" value="1"/>
</dbReference>
<dbReference type="SMART" id="SM00091">
    <property type="entry name" value="PAS"/>
    <property type="match status" value="4"/>
</dbReference>
<dbReference type="SMART" id="SM00267">
    <property type="entry name" value="GGDEF"/>
    <property type="match status" value="2"/>
</dbReference>
<dbReference type="PROSITE" id="PS50883">
    <property type="entry name" value="EAL"/>
    <property type="match status" value="1"/>
</dbReference>
<dbReference type="InterPro" id="IPR013655">
    <property type="entry name" value="PAS_fold_3"/>
</dbReference>
<dbReference type="Pfam" id="PF00990">
    <property type="entry name" value="GGDEF"/>
    <property type="match status" value="3"/>
</dbReference>
<dbReference type="Proteomes" id="UP000198838">
    <property type="component" value="Unassembled WGS sequence"/>
</dbReference>
<dbReference type="InterPro" id="IPR029016">
    <property type="entry name" value="GAF-like_dom_sf"/>
</dbReference>
<name>A0A1I0WMG2_9FIRM</name>
<evidence type="ECO:0000259" key="1">
    <source>
        <dbReference type="PROSITE" id="PS50883"/>
    </source>
</evidence>
<dbReference type="SUPFAM" id="SSF55785">
    <property type="entry name" value="PYP-like sensor domain (PAS domain)"/>
    <property type="match status" value="5"/>
</dbReference>
<dbReference type="PROSITE" id="PS50887">
    <property type="entry name" value="GGDEF"/>
    <property type="match status" value="3"/>
</dbReference>
<dbReference type="InterPro" id="IPR001633">
    <property type="entry name" value="EAL_dom"/>
</dbReference>
<dbReference type="OrthoDB" id="8731447at2"/>
<feature type="domain" description="GGDEF" evidence="2">
    <location>
        <begin position="165"/>
        <end position="288"/>
    </location>
</feature>
<dbReference type="CDD" id="cd01948">
    <property type="entry name" value="EAL"/>
    <property type="match status" value="1"/>
</dbReference>
<dbReference type="InterPro" id="IPR029787">
    <property type="entry name" value="Nucleotide_cyclase"/>
</dbReference>
<dbReference type="RefSeq" id="WP_092870880.1">
    <property type="nucleotide sequence ID" value="NZ_FOJY01000004.1"/>
</dbReference>
<dbReference type="CDD" id="cd00130">
    <property type="entry name" value="PAS"/>
    <property type="match status" value="1"/>
</dbReference>
<dbReference type="PANTHER" id="PTHR33121">
    <property type="entry name" value="CYCLIC DI-GMP PHOSPHODIESTERASE PDEF"/>
    <property type="match status" value="1"/>
</dbReference>
<dbReference type="SMART" id="SM00052">
    <property type="entry name" value="EAL"/>
    <property type="match status" value="1"/>
</dbReference>
<feature type="domain" description="GGDEF" evidence="2">
    <location>
        <begin position="1777"/>
        <end position="1909"/>
    </location>
</feature>
<evidence type="ECO:0000259" key="2">
    <source>
        <dbReference type="PROSITE" id="PS50887"/>
    </source>
</evidence>
<dbReference type="InterPro" id="IPR050706">
    <property type="entry name" value="Cyclic-di-GMP_PDE-like"/>
</dbReference>
<evidence type="ECO:0000313" key="3">
    <source>
        <dbReference type="EMBL" id="SFA89146.1"/>
    </source>
</evidence>
<accession>A0A1I0WMG2</accession>
<dbReference type="SUPFAM" id="SSF55073">
    <property type="entry name" value="Nucleotide cyclase"/>
    <property type="match status" value="3"/>
</dbReference>
<dbReference type="Pfam" id="PF00563">
    <property type="entry name" value="EAL"/>
    <property type="match status" value="1"/>
</dbReference>
<protein>
    <submittedName>
        <fullName evidence="3">Diguanylate cyclase (GGDEF) domain-containing protein</fullName>
    </submittedName>
</protein>
<feature type="domain" description="GGDEF" evidence="2">
    <location>
        <begin position="994"/>
        <end position="1127"/>
    </location>
</feature>